<evidence type="ECO:0000313" key="1">
    <source>
        <dbReference type="EMBL" id="EFX87212.1"/>
    </source>
</evidence>
<name>E9FZS5_DAPPU</name>
<gene>
    <name evidence="1" type="ORF">DAPPUDRAFT_97370</name>
</gene>
<sequence>MALDSCALHLETGGVYLVAALLDRKNLPVPIPLDRVSDLIRSCVKSLAPPDKKYKKSLPFITDFNHFSFLNQRWKSETGRIHLQGLIRMLSSATGLIVYLTDDPRARLSSYASANSAQLASYQESLDKLIDLIVATIDELITAFQQVDKESLWSDFFLVLVQLASGSATGAGYVQAALKAGFLLSRVYDARRGSSPASAERDSADELLTWFLARSLDGNQEQPSALAPTTRIRHHHYATLRGLIRSIPSGLAEWSDWITHDKRSPFGAKCSALVLLYQLELCETSKDAPFAGDHSEALLTAIGDLMLTHSPCDMDDPDLLRSVWFLIARYSDGFHEASKAFVHLVKWFQPNGSLLLPWLRRIYTPHLSLMRWAFALKDIASYLGSYMSTTSLPTTTPRAIWRQEQFIIKEAEPKILLWIDEDDVDGKKATTLVNLCLERSDDVLLLSVFDLAFHEDAGVSCCVASILERVAAGSESMRVAIGRMINCARNPLSPSNSLSPSSIDRIFTSALSPVVIKSSTLWATGGGCCHLGRFDFCLEGSRHRRRPRLVPAPHHSLWPAPGEIGRDGSLVLELPLLGVGAAPVYNRDDSIAFISW</sequence>
<reference evidence="1 2" key="1">
    <citation type="journal article" date="2011" name="Science">
        <title>The ecoresponsive genome of Daphnia pulex.</title>
        <authorList>
            <person name="Colbourne J.K."/>
            <person name="Pfrender M.E."/>
            <person name="Gilbert D."/>
            <person name="Thomas W.K."/>
            <person name="Tucker A."/>
            <person name="Oakley T.H."/>
            <person name="Tokishita S."/>
            <person name="Aerts A."/>
            <person name="Arnold G.J."/>
            <person name="Basu M.K."/>
            <person name="Bauer D.J."/>
            <person name="Caceres C.E."/>
            <person name="Carmel L."/>
            <person name="Casola C."/>
            <person name="Choi J.H."/>
            <person name="Detter J.C."/>
            <person name="Dong Q."/>
            <person name="Dusheyko S."/>
            <person name="Eads B.D."/>
            <person name="Frohlich T."/>
            <person name="Geiler-Samerotte K.A."/>
            <person name="Gerlach D."/>
            <person name="Hatcher P."/>
            <person name="Jogdeo S."/>
            <person name="Krijgsveld J."/>
            <person name="Kriventseva E.V."/>
            <person name="Kultz D."/>
            <person name="Laforsch C."/>
            <person name="Lindquist E."/>
            <person name="Lopez J."/>
            <person name="Manak J.R."/>
            <person name="Muller J."/>
            <person name="Pangilinan J."/>
            <person name="Patwardhan R.P."/>
            <person name="Pitluck S."/>
            <person name="Pritham E.J."/>
            <person name="Rechtsteiner A."/>
            <person name="Rho M."/>
            <person name="Rogozin I.B."/>
            <person name="Sakarya O."/>
            <person name="Salamov A."/>
            <person name="Schaack S."/>
            <person name="Shapiro H."/>
            <person name="Shiga Y."/>
            <person name="Skalitzky C."/>
            <person name="Smith Z."/>
            <person name="Souvorov A."/>
            <person name="Sung W."/>
            <person name="Tang Z."/>
            <person name="Tsuchiya D."/>
            <person name="Tu H."/>
            <person name="Vos H."/>
            <person name="Wang M."/>
            <person name="Wolf Y.I."/>
            <person name="Yamagata H."/>
            <person name="Yamada T."/>
            <person name="Ye Y."/>
            <person name="Shaw J.R."/>
            <person name="Andrews J."/>
            <person name="Crease T.J."/>
            <person name="Tang H."/>
            <person name="Lucas S.M."/>
            <person name="Robertson H.M."/>
            <person name="Bork P."/>
            <person name="Koonin E.V."/>
            <person name="Zdobnov E.M."/>
            <person name="Grigoriev I.V."/>
            <person name="Lynch M."/>
            <person name="Boore J.L."/>
        </authorList>
    </citation>
    <scope>NUCLEOTIDE SEQUENCE [LARGE SCALE GENOMIC DNA]</scope>
</reference>
<dbReference type="Proteomes" id="UP000000305">
    <property type="component" value="Unassembled WGS sequence"/>
</dbReference>
<dbReference type="EMBL" id="GL732528">
    <property type="protein sequence ID" value="EFX87212.1"/>
    <property type="molecule type" value="Genomic_DNA"/>
</dbReference>
<organism evidence="1 2">
    <name type="scientific">Daphnia pulex</name>
    <name type="common">Water flea</name>
    <dbReference type="NCBI Taxonomy" id="6669"/>
    <lineage>
        <taxon>Eukaryota</taxon>
        <taxon>Metazoa</taxon>
        <taxon>Ecdysozoa</taxon>
        <taxon>Arthropoda</taxon>
        <taxon>Crustacea</taxon>
        <taxon>Branchiopoda</taxon>
        <taxon>Diplostraca</taxon>
        <taxon>Cladocera</taxon>
        <taxon>Anomopoda</taxon>
        <taxon>Daphniidae</taxon>
        <taxon>Daphnia</taxon>
    </lineage>
</organism>
<evidence type="ECO:0000313" key="2">
    <source>
        <dbReference type="Proteomes" id="UP000000305"/>
    </source>
</evidence>
<accession>E9FZS5</accession>
<dbReference type="HOGENOM" id="CLU_458030_0_0_1"/>
<dbReference type="AlphaFoldDB" id="E9FZS5"/>
<dbReference type="KEGG" id="dpx:DAPPUDRAFT_97370"/>
<proteinExistence type="predicted"/>
<dbReference type="InParanoid" id="E9FZS5"/>
<protein>
    <submittedName>
        <fullName evidence="1">Uncharacterized protein</fullName>
    </submittedName>
</protein>
<keyword evidence="2" id="KW-1185">Reference proteome</keyword>
<dbReference type="OrthoDB" id="6349794at2759"/>